<dbReference type="SUPFAM" id="SSF81321">
    <property type="entry name" value="Family A G protein-coupled receptor-like"/>
    <property type="match status" value="1"/>
</dbReference>
<keyword evidence="10" id="KW-1185">Reference proteome</keyword>
<keyword evidence="2" id="KW-0812">Transmembrane</keyword>
<reference evidence="9" key="1">
    <citation type="submission" date="2021-07" db="EMBL/GenBank/DDBJ databases">
        <authorList>
            <person name="Catto M.A."/>
            <person name="Jacobson A."/>
            <person name="Kennedy G."/>
            <person name="Labadie P."/>
            <person name="Hunt B.G."/>
            <person name="Srinivasan R."/>
        </authorList>
    </citation>
    <scope>NUCLEOTIDE SEQUENCE</scope>
    <source>
        <strain evidence="9">PL_HMW_Pooled</strain>
        <tissue evidence="9">Head</tissue>
    </source>
</reference>
<sequence>MKVQDPVPVRDGVRAPAHCDRTLVCDLSATLSADRVRDGVRAHAHLHLRGPLVRHLLPTQVQVNDEQGQEGHHIHLAARPVIRLFVSPKFDVPELVVLETKRKPLGIDTIFFTQCLPTWGDSSDTTFHCVKTLFLFFLPLAFMTYAYVEIVKVLWSKTNIPGHAETKSLSYQYCNGNGEAGAPREQYSPHDEPQHLGHVPDPEQEEGGQDVGGGRAHVLHVLPARAPAQHTEVGAKGVGTAPKVGALVRAGRYTMTIPQTELMTLIAMFCHWLCYANSAVNPLIYNFMSGKFRGEFRLAFQQCACESLVLGGDTVRPAAGGCPGTGSGTGTGTGSRAGHVVLGMAQLQQHRPAPGAPGPGANATTALSVSVLDAGP</sequence>
<dbReference type="PANTHER" id="PTHR45695:SF15">
    <property type="entry name" value="OPSIN RH2"/>
    <property type="match status" value="1"/>
</dbReference>
<keyword evidence="5" id="KW-0472">Membrane</keyword>
<dbReference type="PRINTS" id="PR00237">
    <property type="entry name" value="GPCRRHODOPSN"/>
</dbReference>
<evidence type="ECO:0000256" key="1">
    <source>
        <dbReference type="ARBA" id="ARBA00004141"/>
    </source>
</evidence>
<dbReference type="Gene3D" id="1.20.1070.10">
    <property type="entry name" value="Rhodopsin 7-helix transmembrane proteins"/>
    <property type="match status" value="2"/>
</dbReference>
<name>A0AAE1HTF4_9NEOP</name>
<evidence type="ECO:0000256" key="3">
    <source>
        <dbReference type="ARBA" id="ARBA00022989"/>
    </source>
</evidence>
<reference evidence="9" key="2">
    <citation type="journal article" date="2023" name="BMC Genomics">
        <title>Pest status, molecular evolution, and epigenetic factors derived from the genome assembly of Frankliniella fusca, a thysanopteran phytovirus vector.</title>
        <authorList>
            <person name="Catto M.A."/>
            <person name="Labadie P.E."/>
            <person name="Jacobson A.L."/>
            <person name="Kennedy G.G."/>
            <person name="Srinivasan R."/>
            <person name="Hunt B.G."/>
        </authorList>
    </citation>
    <scope>NUCLEOTIDE SEQUENCE</scope>
    <source>
        <strain evidence="9">PL_HMW_Pooled</strain>
    </source>
</reference>
<dbReference type="AlphaFoldDB" id="A0AAE1HTF4"/>
<dbReference type="EMBL" id="JAHWGI010001262">
    <property type="protein sequence ID" value="KAK3926506.1"/>
    <property type="molecule type" value="Genomic_DNA"/>
</dbReference>
<keyword evidence="6 9" id="KW-0675">Receptor</keyword>
<evidence type="ECO:0000256" key="6">
    <source>
        <dbReference type="ARBA" id="ARBA00023170"/>
    </source>
</evidence>
<dbReference type="Proteomes" id="UP001219518">
    <property type="component" value="Unassembled WGS sequence"/>
</dbReference>
<dbReference type="InterPro" id="IPR000276">
    <property type="entry name" value="GPCR_Rhodpsn"/>
</dbReference>
<evidence type="ECO:0000256" key="8">
    <source>
        <dbReference type="SAM" id="MobiDB-lite"/>
    </source>
</evidence>
<evidence type="ECO:0000256" key="5">
    <source>
        <dbReference type="ARBA" id="ARBA00023136"/>
    </source>
</evidence>
<keyword evidence="7" id="KW-0807">Transducer</keyword>
<feature type="compositionally biased region" description="Basic and acidic residues" evidence="8">
    <location>
        <begin position="187"/>
        <end position="201"/>
    </location>
</feature>
<evidence type="ECO:0000256" key="2">
    <source>
        <dbReference type="ARBA" id="ARBA00022692"/>
    </source>
</evidence>
<evidence type="ECO:0000256" key="7">
    <source>
        <dbReference type="ARBA" id="ARBA00023224"/>
    </source>
</evidence>
<evidence type="ECO:0000313" key="10">
    <source>
        <dbReference type="Proteomes" id="UP001219518"/>
    </source>
</evidence>
<comment type="caution">
    <text evidence="9">The sequence shown here is derived from an EMBL/GenBank/DDBJ whole genome shotgun (WGS) entry which is preliminary data.</text>
</comment>
<proteinExistence type="predicted"/>
<accession>A0AAE1HTF4</accession>
<organism evidence="9 10">
    <name type="scientific">Frankliniella fusca</name>
    <dbReference type="NCBI Taxonomy" id="407009"/>
    <lineage>
        <taxon>Eukaryota</taxon>
        <taxon>Metazoa</taxon>
        <taxon>Ecdysozoa</taxon>
        <taxon>Arthropoda</taxon>
        <taxon>Hexapoda</taxon>
        <taxon>Insecta</taxon>
        <taxon>Pterygota</taxon>
        <taxon>Neoptera</taxon>
        <taxon>Paraneoptera</taxon>
        <taxon>Thysanoptera</taxon>
        <taxon>Terebrantia</taxon>
        <taxon>Thripoidea</taxon>
        <taxon>Thripidae</taxon>
        <taxon>Frankliniella</taxon>
    </lineage>
</organism>
<dbReference type="GO" id="GO:0005886">
    <property type="term" value="C:plasma membrane"/>
    <property type="evidence" value="ECO:0007669"/>
    <property type="project" value="TreeGrafter"/>
</dbReference>
<keyword evidence="3" id="KW-1133">Transmembrane helix</keyword>
<gene>
    <name evidence="9" type="ORF">KUF71_014723</name>
</gene>
<comment type="subcellular location">
    <subcellularLocation>
        <location evidence="1">Membrane</location>
        <topology evidence="1">Multi-pass membrane protein</topology>
    </subcellularLocation>
</comment>
<evidence type="ECO:0000256" key="4">
    <source>
        <dbReference type="ARBA" id="ARBA00023040"/>
    </source>
</evidence>
<keyword evidence="4" id="KW-0297">G-protein coupled receptor</keyword>
<feature type="region of interest" description="Disordered" evidence="8">
    <location>
        <begin position="181"/>
        <end position="212"/>
    </location>
</feature>
<dbReference type="GO" id="GO:0004930">
    <property type="term" value="F:G protein-coupled receptor activity"/>
    <property type="evidence" value="ECO:0007669"/>
    <property type="project" value="UniProtKB-KW"/>
</dbReference>
<evidence type="ECO:0000313" key="9">
    <source>
        <dbReference type="EMBL" id="KAK3926506.1"/>
    </source>
</evidence>
<dbReference type="PANTHER" id="PTHR45695">
    <property type="entry name" value="LEUCOKININ RECEPTOR-RELATED"/>
    <property type="match status" value="1"/>
</dbReference>
<protein>
    <submittedName>
        <fullName evidence="9">Orexin receptor type 2</fullName>
    </submittedName>
</protein>